<dbReference type="Proteomes" id="UP000046393">
    <property type="component" value="Unplaced"/>
</dbReference>
<feature type="region of interest" description="Disordered" evidence="5">
    <location>
        <begin position="1"/>
        <end position="66"/>
    </location>
</feature>
<dbReference type="WBParaSite" id="SMUV_0000100601-mRNA-1">
    <property type="protein sequence ID" value="SMUV_0000100601-mRNA-1"/>
    <property type="gene ID" value="SMUV_0000100601"/>
</dbReference>
<evidence type="ECO:0000313" key="7">
    <source>
        <dbReference type="WBParaSite" id="SMUV_0000100601-mRNA-1"/>
    </source>
</evidence>
<dbReference type="GO" id="GO:0005666">
    <property type="term" value="C:RNA polymerase III complex"/>
    <property type="evidence" value="ECO:0007669"/>
    <property type="project" value="InterPro"/>
</dbReference>
<dbReference type="AlphaFoldDB" id="A0A0N5AA40"/>
<sequence length="434" mass="48211">MSLRGRGARGIKKPTLLPNLSVAGKRETKTEQSSTKTTSRGNRERGRGGRGSRGGRGRTDRDNKKTVYIEQTGIFSSGLNDDGRHEKPRLHDEFFTTVSGAKQKKVTNDVEMVEESDYKPITYETEWLSDEEGDVKELAELLQDEFISDLKKGVVKPLVLPLSDELQFDNDIVKKEACELGNLSSSSKTTLTDNKPALSKVNRKVAEKSSINEKFMNPTLASSEEASLLLKKLCSSKDDSLMLWQLPSTLAVLRSGSNTTNSVVDKNSKPETKTEVRHCLKDLPSGTELGVLRVRKSGKSELSIDGMIPLDVTCAVPDQHQESVVMIQLKNQPNEAFDHIGSVKTEYSETETSGNEIYVLGNLSNALTCSHNFPQSIGMRRKVDVRDKPVSTGIDMCDSSVTALFDELRKLKKIEETWKSWNDQYCDSDPDNLT</sequence>
<keyword evidence="4" id="KW-0539">Nucleus</keyword>
<protein>
    <submittedName>
        <fullName evidence="7">DNA-directed RNA polymerase III subunit RPC4</fullName>
    </submittedName>
</protein>
<proteinExistence type="predicted"/>
<accession>A0A0N5AA40</accession>
<evidence type="ECO:0000256" key="2">
    <source>
        <dbReference type="ARBA" id="ARBA00022478"/>
    </source>
</evidence>
<evidence type="ECO:0000256" key="4">
    <source>
        <dbReference type="ARBA" id="ARBA00023242"/>
    </source>
</evidence>
<organism evidence="6 7">
    <name type="scientific">Syphacia muris</name>
    <dbReference type="NCBI Taxonomy" id="451379"/>
    <lineage>
        <taxon>Eukaryota</taxon>
        <taxon>Metazoa</taxon>
        <taxon>Ecdysozoa</taxon>
        <taxon>Nematoda</taxon>
        <taxon>Chromadorea</taxon>
        <taxon>Rhabditida</taxon>
        <taxon>Spirurina</taxon>
        <taxon>Oxyuridomorpha</taxon>
        <taxon>Oxyuroidea</taxon>
        <taxon>Oxyuridae</taxon>
        <taxon>Syphacia</taxon>
    </lineage>
</organism>
<dbReference type="InterPro" id="IPR007811">
    <property type="entry name" value="RPC4"/>
</dbReference>
<keyword evidence="2" id="KW-0240">DNA-directed RNA polymerase</keyword>
<dbReference type="GO" id="GO:0003677">
    <property type="term" value="F:DNA binding"/>
    <property type="evidence" value="ECO:0007669"/>
    <property type="project" value="InterPro"/>
</dbReference>
<feature type="compositionally biased region" description="Basic and acidic residues" evidence="5">
    <location>
        <begin position="57"/>
        <end position="66"/>
    </location>
</feature>
<name>A0A0N5AA40_9BILA</name>
<comment type="subcellular location">
    <subcellularLocation>
        <location evidence="1">Nucleus</location>
    </subcellularLocation>
</comment>
<evidence type="ECO:0000256" key="5">
    <source>
        <dbReference type="SAM" id="MobiDB-lite"/>
    </source>
</evidence>
<feature type="compositionally biased region" description="Basic residues" evidence="5">
    <location>
        <begin position="1"/>
        <end position="12"/>
    </location>
</feature>
<dbReference type="GO" id="GO:0042797">
    <property type="term" value="P:tRNA transcription by RNA polymerase III"/>
    <property type="evidence" value="ECO:0007669"/>
    <property type="project" value="TreeGrafter"/>
</dbReference>
<evidence type="ECO:0000256" key="3">
    <source>
        <dbReference type="ARBA" id="ARBA00023163"/>
    </source>
</evidence>
<keyword evidence="6" id="KW-1185">Reference proteome</keyword>
<keyword evidence="3" id="KW-0804">Transcription</keyword>
<reference evidence="7" key="1">
    <citation type="submission" date="2017-02" db="UniProtKB">
        <authorList>
            <consortium name="WormBaseParasite"/>
        </authorList>
    </citation>
    <scope>IDENTIFICATION</scope>
</reference>
<dbReference type="PANTHER" id="PTHR13408">
    <property type="entry name" value="DNA-DIRECTED RNA POLYMERASE III"/>
    <property type="match status" value="1"/>
</dbReference>
<dbReference type="PANTHER" id="PTHR13408:SF0">
    <property type="entry name" value="DNA-DIRECTED RNA POLYMERASE III SUBUNIT RPC4"/>
    <property type="match status" value="1"/>
</dbReference>
<dbReference type="Pfam" id="PF05132">
    <property type="entry name" value="RNA_pol_Rpc4"/>
    <property type="match status" value="1"/>
</dbReference>
<feature type="compositionally biased region" description="Low complexity" evidence="5">
    <location>
        <begin position="31"/>
        <end position="40"/>
    </location>
</feature>
<dbReference type="STRING" id="451379.A0A0N5AA40"/>
<evidence type="ECO:0000313" key="6">
    <source>
        <dbReference type="Proteomes" id="UP000046393"/>
    </source>
</evidence>
<evidence type="ECO:0000256" key="1">
    <source>
        <dbReference type="ARBA" id="ARBA00004123"/>
    </source>
</evidence>